<reference evidence="2 3" key="1">
    <citation type="journal article" date="2009" name="Nature">
        <title>The Sorghum bicolor genome and the diversification of grasses.</title>
        <authorList>
            <person name="Paterson A.H."/>
            <person name="Bowers J.E."/>
            <person name="Bruggmann R."/>
            <person name="Dubchak I."/>
            <person name="Grimwood J."/>
            <person name="Gundlach H."/>
            <person name="Haberer G."/>
            <person name="Hellsten U."/>
            <person name="Mitros T."/>
            <person name="Poliakov A."/>
            <person name="Schmutz J."/>
            <person name="Spannagl M."/>
            <person name="Tang H."/>
            <person name="Wang X."/>
            <person name="Wicker T."/>
            <person name="Bharti A.K."/>
            <person name="Chapman J."/>
            <person name="Feltus F.A."/>
            <person name="Gowik U."/>
            <person name="Grigoriev I.V."/>
            <person name="Lyons E."/>
            <person name="Maher C.A."/>
            <person name="Martis M."/>
            <person name="Narechania A."/>
            <person name="Otillar R.P."/>
            <person name="Penning B.W."/>
            <person name="Salamov A.A."/>
            <person name="Wang Y."/>
            <person name="Zhang L."/>
            <person name="Carpita N.C."/>
            <person name="Freeling M."/>
            <person name="Gingle A.R."/>
            <person name="Hash C.T."/>
            <person name="Keller B."/>
            <person name="Klein P."/>
            <person name="Kresovich S."/>
            <person name="McCann M.C."/>
            <person name="Ming R."/>
            <person name="Peterson D.G."/>
            <person name="Mehboob-ur-Rahman"/>
            <person name="Ware D."/>
            <person name="Westhoff P."/>
            <person name="Mayer K.F."/>
            <person name="Messing J."/>
            <person name="Rokhsar D.S."/>
        </authorList>
    </citation>
    <scope>NUCLEOTIDE SEQUENCE [LARGE SCALE GENOMIC DNA]</scope>
    <source>
        <strain evidence="3">cv. BTx623</strain>
    </source>
</reference>
<reference evidence="3" key="2">
    <citation type="journal article" date="2018" name="Plant J.">
        <title>The Sorghum bicolor reference genome: improved assembly, gene annotations, a transcriptome atlas, and signatures of genome organization.</title>
        <authorList>
            <person name="McCormick R.F."/>
            <person name="Truong S.K."/>
            <person name="Sreedasyam A."/>
            <person name="Jenkins J."/>
            <person name="Shu S."/>
            <person name="Sims D."/>
            <person name="Kennedy M."/>
            <person name="Amirebrahimi M."/>
            <person name="Weers B.D."/>
            <person name="McKinley B."/>
            <person name="Mattison A."/>
            <person name="Morishige D.T."/>
            <person name="Grimwood J."/>
            <person name="Schmutz J."/>
            <person name="Mullet J.E."/>
        </authorList>
    </citation>
    <scope>NUCLEOTIDE SEQUENCE [LARGE SCALE GENOMIC DNA]</scope>
    <source>
        <strain evidence="3">cv. BTx623</strain>
    </source>
</reference>
<proteinExistence type="predicted"/>
<dbReference type="Proteomes" id="UP000000768">
    <property type="component" value="Chromosome 9"/>
</dbReference>
<dbReference type="EMBL" id="CM000768">
    <property type="protein sequence ID" value="OQU78260.1"/>
    <property type="molecule type" value="Genomic_DNA"/>
</dbReference>
<keyword evidence="3" id="KW-1185">Reference proteome</keyword>
<name>A0A1Z5R3F3_SORBI</name>
<gene>
    <name evidence="2" type="ORF">SORBI_3009G188750</name>
</gene>
<accession>A0A1Z5R3F3</accession>
<feature type="region of interest" description="Disordered" evidence="1">
    <location>
        <begin position="49"/>
        <end position="117"/>
    </location>
</feature>
<sequence>MAMAIQLSPTAEELGQVIRQIDSVEQRELMRIPWLPRRRLAVSPRWIASTRPSREPAVEPGRQTQTSSRLAVASGRHSKRLGAARRASLGVHGGQDCRSAISGDQWENQEMASAIRR</sequence>
<organism evidence="2 3">
    <name type="scientific">Sorghum bicolor</name>
    <name type="common">Sorghum</name>
    <name type="synonym">Sorghum vulgare</name>
    <dbReference type="NCBI Taxonomy" id="4558"/>
    <lineage>
        <taxon>Eukaryota</taxon>
        <taxon>Viridiplantae</taxon>
        <taxon>Streptophyta</taxon>
        <taxon>Embryophyta</taxon>
        <taxon>Tracheophyta</taxon>
        <taxon>Spermatophyta</taxon>
        <taxon>Magnoliopsida</taxon>
        <taxon>Liliopsida</taxon>
        <taxon>Poales</taxon>
        <taxon>Poaceae</taxon>
        <taxon>PACMAD clade</taxon>
        <taxon>Panicoideae</taxon>
        <taxon>Andropogonodae</taxon>
        <taxon>Andropogoneae</taxon>
        <taxon>Sorghinae</taxon>
        <taxon>Sorghum</taxon>
    </lineage>
</organism>
<dbReference type="Gramene" id="OQU78260">
    <property type="protein sequence ID" value="OQU78260"/>
    <property type="gene ID" value="SORBI_3009G188750"/>
</dbReference>
<protein>
    <submittedName>
        <fullName evidence="2">Uncharacterized protein</fullName>
    </submittedName>
</protein>
<dbReference type="AlphaFoldDB" id="A0A1Z5R3F3"/>
<dbReference type="InParanoid" id="A0A1Z5R3F3"/>
<evidence type="ECO:0000313" key="3">
    <source>
        <dbReference type="Proteomes" id="UP000000768"/>
    </source>
</evidence>
<evidence type="ECO:0000313" key="2">
    <source>
        <dbReference type="EMBL" id="OQU78260.1"/>
    </source>
</evidence>
<evidence type="ECO:0000256" key="1">
    <source>
        <dbReference type="SAM" id="MobiDB-lite"/>
    </source>
</evidence>